<dbReference type="AlphaFoldDB" id="A0A3M8APK8"/>
<accession>A0A3M8APK8</accession>
<evidence type="ECO:0000256" key="2">
    <source>
        <dbReference type="ARBA" id="ARBA00023125"/>
    </source>
</evidence>
<dbReference type="RefSeq" id="WP_026558276.1">
    <property type="nucleotide sequence ID" value="NZ_BJOD01000042.1"/>
</dbReference>
<evidence type="ECO:0000313" key="6">
    <source>
        <dbReference type="EMBL" id="RNB52587.1"/>
    </source>
</evidence>
<dbReference type="CDD" id="cd00090">
    <property type="entry name" value="HTH_ARSR"/>
    <property type="match status" value="1"/>
</dbReference>
<dbReference type="Gene3D" id="1.10.10.10">
    <property type="entry name" value="Winged helix-like DNA-binding domain superfamily/Winged helix DNA-binding domain"/>
    <property type="match status" value="1"/>
</dbReference>
<evidence type="ECO:0000256" key="3">
    <source>
        <dbReference type="ARBA" id="ARBA00023163"/>
    </source>
</evidence>
<dbReference type="SMART" id="SM00418">
    <property type="entry name" value="HTH_ARSR"/>
    <property type="match status" value="1"/>
</dbReference>
<protein>
    <submittedName>
        <fullName evidence="5 6">Transcriptional regulator</fullName>
    </submittedName>
</protein>
<dbReference type="InterPro" id="IPR036390">
    <property type="entry name" value="WH_DNA-bd_sf"/>
</dbReference>
<reference evidence="6 7" key="1">
    <citation type="submission" date="2018-10" db="EMBL/GenBank/DDBJ databases">
        <title>Phylogenomics of Brevibacillus.</title>
        <authorList>
            <person name="Dunlap C."/>
        </authorList>
    </citation>
    <scope>NUCLEOTIDE SEQUENCE [LARGE SCALE GENOMIC DNA]</scope>
    <source>
        <strain evidence="6 7">NRRL NRS 1219</strain>
    </source>
</reference>
<dbReference type="Proteomes" id="UP000317180">
    <property type="component" value="Unassembled WGS sequence"/>
</dbReference>
<keyword evidence="2" id="KW-0238">DNA-binding</keyword>
<dbReference type="InterPro" id="IPR051081">
    <property type="entry name" value="HTH_MetalResp_TranReg"/>
</dbReference>
<dbReference type="EMBL" id="BJOD01000042">
    <property type="protein sequence ID" value="GED27483.1"/>
    <property type="molecule type" value="Genomic_DNA"/>
</dbReference>
<proteinExistence type="predicted"/>
<dbReference type="SUPFAM" id="SSF46785">
    <property type="entry name" value="Winged helix' DNA-binding domain"/>
    <property type="match status" value="1"/>
</dbReference>
<dbReference type="GO" id="GO:0003700">
    <property type="term" value="F:DNA-binding transcription factor activity"/>
    <property type="evidence" value="ECO:0007669"/>
    <property type="project" value="InterPro"/>
</dbReference>
<evidence type="ECO:0000313" key="8">
    <source>
        <dbReference type="Proteomes" id="UP000317180"/>
    </source>
</evidence>
<dbReference type="GeneID" id="82808746"/>
<dbReference type="PRINTS" id="PR00778">
    <property type="entry name" value="HTHARSR"/>
</dbReference>
<dbReference type="PANTHER" id="PTHR33154">
    <property type="entry name" value="TRANSCRIPTIONAL REGULATOR, ARSR FAMILY"/>
    <property type="match status" value="1"/>
</dbReference>
<reference evidence="5 8" key="2">
    <citation type="submission" date="2019-06" db="EMBL/GenBank/DDBJ databases">
        <title>Whole genome shotgun sequence of Brevibacillus agri NBRC 15538.</title>
        <authorList>
            <person name="Hosoyama A."/>
            <person name="Uohara A."/>
            <person name="Ohji S."/>
            <person name="Ichikawa N."/>
        </authorList>
    </citation>
    <scope>NUCLEOTIDE SEQUENCE [LARGE SCALE GENOMIC DNA]</scope>
    <source>
        <strain evidence="5 8">NBRC 15538</strain>
    </source>
</reference>
<dbReference type="InterPro" id="IPR036388">
    <property type="entry name" value="WH-like_DNA-bd_sf"/>
</dbReference>
<dbReference type="PANTHER" id="PTHR33154:SF18">
    <property type="entry name" value="ARSENICAL RESISTANCE OPERON REPRESSOR"/>
    <property type="match status" value="1"/>
</dbReference>
<evidence type="ECO:0000259" key="4">
    <source>
        <dbReference type="PROSITE" id="PS50987"/>
    </source>
</evidence>
<evidence type="ECO:0000256" key="1">
    <source>
        <dbReference type="ARBA" id="ARBA00023015"/>
    </source>
</evidence>
<dbReference type="PROSITE" id="PS50987">
    <property type="entry name" value="HTH_ARSR_2"/>
    <property type="match status" value="1"/>
</dbReference>
<dbReference type="GO" id="GO:0003677">
    <property type="term" value="F:DNA binding"/>
    <property type="evidence" value="ECO:0007669"/>
    <property type="project" value="UniProtKB-KW"/>
</dbReference>
<dbReference type="InterPro" id="IPR011991">
    <property type="entry name" value="ArsR-like_HTH"/>
</dbReference>
<sequence length="351" mass="40552">MKVWNIGSERTTYEVQFAFSPLFEAALGIAVATYEQIHHTLEQPPAHWRELIEALPPAVQREVAYAKAHNTWKTLLHLLHQYRQQPFAELKSFLGYVRQLPEEELRYQALPFLGEAQQASRRKAAQGSSADRELLQAACRSHLFFERYIAHITSVDAEELRQHLLVLMEGWYQAHIEPQEERICRMLEREIAQKRGMQEKLDPEALVEWATGASYPPEPTVTRVLLIPQAVYRPWTVQADDAGCKIFYYPVADENLREQIDPYQPPQTLVQSFKALGDEQRLRMAKMLAKQELTLQELTEALQMAKSTVHHHLSMLRSARLVETSGTRYRLRSQALSQLPLLLGQFLDTDK</sequence>
<keyword evidence="3" id="KW-0804">Transcription</keyword>
<organism evidence="6 7">
    <name type="scientific">Brevibacillus agri</name>
    <dbReference type="NCBI Taxonomy" id="51101"/>
    <lineage>
        <taxon>Bacteria</taxon>
        <taxon>Bacillati</taxon>
        <taxon>Bacillota</taxon>
        <taxon>Bacilli</taxon>
        <taxon>Bacillales</taxon>
        <taxon>Paenibacillaceae</taxon>
        <taxon>Brevibacillus</taxon>
    </lineage>
</organism>
<dbReference type="OrthoDB" id="2646147at2"/>
<name>A0A3M8APK8_9BACL</name>
<dbReference type="EMBL" id="RHHN01000056">
    <property type="protein sequence ID" value="RNB52587.1"/>
    <property type="molecule type" value="Genomic_DNA"/>
</dbReference>
<evidence type="ECO:0000313" key="5">
    <source>
        <dbReference type="EMBL" id="GED27483.1"/>
    </source>
</evidence>
<comment type="caution">
    <text evidence="6">The sequence shown here is derived from an EMBL/GenBank/DDBJ whole genome shotgun (WGS) entry which is preliminary data.</text>
</comment>
<feature type="domain" description="HTH arsR-type" evidence="4">
    <location>
        <begin position="260"/>
        <end position="351"/>
    </location>
</feature>
<dbReference type="InterPro" id="IPR001845">
    <property type="entry name" value="HTH_ArsR_DNA-bd_dom"/>
</dbReference>
<keyword evidence="1" id="KW-0805">Transcription regulation</keyword>
<gene>
    <name evidence="5" type="primary">arsR_3</name>
    <name evidence="5" type="ORF">BAG01nite_35850</name>
    <name evidence="6" type="ORF">EB820_18930</name>
</gene>
<dbReference type="Pfam" id="PF01022">
    <property type="entry name" value="HTH_5"/>
    <property type="match status" value="1"/>
</dbReference>
<dbReference type="Proteomes" id="UP000276178">
    <property type="component" value="Unassembled WGS sequence"/>
</dbReference>
<keyword evidence="8" id="KW-1185">Reference proteome</keyword>
<evidence type="ECO:0000313" key="7">
    <source>
        <dbReference type="Proteomes" id="UP000276178"/>
    </source>
</evidence>